<evidence type="ECO:0000313" key="3">
    <source>
        <dbReference type="Proteomes" id="UP000052230"/>
    </source>
</evidence>
<comment type="caution">
    <text evidence="2">The sequence shown here is derived from an EMBL/GenBank/DDBJ whole genome shotgun (WGS) entry which is preliminary data.</text>
</comment>
<dbReference type="EMBL" id="CCXZ01000182">
    <property type="protein sequence ID" value="CEG18488.1"/>
    <property type="molecule type" value="Genomic_DNA"/>
</dbReference>
<gene>
    <name evidence="2" type="ORF">XAC3562_840142</name>
</gene>
<feature type="region of interest" description="Disordered" evidence="1">
    <location>
        <begin position="59"/>
        <end position="101"/>
    </location>
</feature>
<organism evidence="2 3">
    <name type="scientific">Xanthomonas citri pv. citri</name>
    <dbReference type="NCBI Taxonomy" id="611301"/>
    <lineage>
        <taxon>Bacteria</taxon>
        <taxon>Pseudomonadati</taxon>
        <taxon>Pseudomonadota</taxon>
        <taxon>Gammaproteobacteria</taxon>
        <taxon>Lysobacterales</taxon>
        <taxon>Lysobacteraceae</taxon>
        <taxon>Xanthomonas</taxon>
    </lineage>
</organism>
<evidence type="ECO:0000256" key="1">
    <source>
        <dbReference type="SAM" id="MobiDB-lite"/>
    </source>
</evidence>
<feature type="compositionally biased region" description="Basic and acidic residues" evidence="1">
    <location>
        <begin position="70"/>
        <end position="87"/>
    </location>
</feature>
<reference evidence="2 3" key="1">
    <citation type="submission" date="2014-09" db="EMBL/GenBank/DDBJ databases">
        <authorList>
            <person name="Regsiter A."/>
        </authorList>
    </citation>
    <scope>NUCLEOTIDE SEQUENCE [LARGE SCALE GENOMIC DNA]</scope>
</reference>
<sequence>MVACVPIAEGICAGSDVQWPLPKASTAGGRAGPTIARVLVVGISIGAQGSVNSLSSTLQVGVDGASEPQSMRDRTEHQPRPPGDARSRFIRRSRRCSASPR</sequence>
<name>A0A0U5FIL9_XANCI</name>
<proteinExistence type="predicted"/>
<dbReference type="Proteomes" id="UP000052230">
    <property type="component" value="Unassembled WGS sequence"/>
</dbReference>
<accession>A0A0U5FIL9</accession>
<protein>
    <submittedName>
        <fullName evidence="2">Uncharacterized protein</fullName>
    </submittedName>
</protein>
<dbReference type="AlphaFoldDB" id="A0A0U5FIL9"/>
<evidence type="ECO:0000313" key="2">
    <source>
        <dbReference type="EMBL" id="CEG18488.1"/>
    </source>
</evidence>
<keyword evidence="3" id="KW-1185">Reference proteome</keyword>